<evidence type="ECO:0000313" key="2">
    <source>
        <dbReference type="Proteomes" id="UP000315235"/>
    </source>
</evidence>
<sequence length="145" mass="16817">MSMGWVLLFVALALSPLVWLVPSRRQRGSMEVRLQARRLGLAMQLVPQAWPFWLERELPGSCPQYHRPRLRGHVDAWCYWQLAEGTWLNQWREPCEDPRLVEHLARLPADVYKAEATPQMVALCWGERGGEEALQRVDAFLRALA</sequence>
<dbReference type="Proteomes" id="UP000315235">
    <property type="component" value="Unassembled WGS sequence"/>
</dbReference>
<accession>A0A553GZB3</accession>
<reference evidence="1 2" key="1">
    <citation type="submission" date="2019-07" db="EMBL/GenBank/DDBJ databases">
        <title>Pseudomonas mangiferae sp. nov., isolated from bark of mango tree in Thailand.</title>
        <authorList>
            <person name="Srisuk N."/>
            <person name="Anurat P."/>
        </authorList>
    </citation>
    <scope>NUCLEOTIDE SEQUENCE [LARGE SCALE GENOMIC DNA]</scope>
    <source>
        <strain evidence="1 2">DMKU_BBB3-04</strain>
    </source>
</reference>
<dbReference type="OrthoDB" id="6988097at2"/>
<dbReference type="EMBL" id="VJOY01000006">
    <property type="protein sequence ID" value="TRX74857.1"/>
    <property type="molecule type" value="Genomic_DNA"/>
</dbReference>
<organism evidence="1 2">
    <name type="scientific">Pseudomonas mangiferae</name>
    <dbReference type="NCBI Taxonomy" id="2593654"/>
    <lineage>
        <taxon>Bacteria</taxon>
        <taxon>Pseudomonadati</taxon>
        <taxon>Pseudomonadota</taxon>
        <taxon>Gammaproteobacteria</taxon>
        <taxon>Pseudomonadales</taxon>
        <taxon>Pseudomonadaceae</taxon>
        <taxon>Pseudomonas</taxon>
    </lineage>
</organism>
<evidence type="ECO:0000313" key="1">
    <source>
        <dbReference type="EMBL" id="TRX74857.1"/>
    </source>
</evidence>
<dbReference type="RefSeq" id="WP_143488159.1">
    <property type="nucleotide sequence ID" value="NZ_VJOY01000006.1"/>
</dbReference>
<keyword evidence="2" id="KW-1185">Reference proteome</keyword>
<protein>
    <submittedName>
        <fullName evidence="1">Uncharacterized protein</fullName>
    </submittedName>
</protein>
<comment type="caution">
    <text evidence="1">The sequence shown here is derived from an EMBL/GenBank/DDBJ whole genome shotgun (WGS) entry which is preliminary data.</text>
</comment>
<proteinExistence type="predicted"/>
<dbReference type="AlphaFoldDB" id="A0A553GZB3"/>
<gene>
    <name evidence="1" type="ORF">FM069_10020</name>
</gene>
<name>A0A553GZB3_9PSED</name>